<evidence type="ECO:0000313" key="3">
    <source>
        <dbReference type="EMBL" id="PWD82641.1"/>
    </source>
</evidence>
<dbReference type="AlphaFoldDB" id="A0A2U2AIZ1"/>
<protein>
    <submittedName>
        <fullName evidence="3">ACT domain-containing protein</fullName>
    </submittedName>
</protein>
<dbReference type="PANTHER" id="PTHR39199">
    <property type="entry name" value="BLR5128 PROTEIN"/>
    <property type="match status" value="1"/>
</dbReference>
<dbReference type="SUPFAM" id="SSF55021">
    <property type="entry name" value="ACT-like"/>
    <property type="match status" value="2"/>
</dbReference>
<dbReference type="Pfam" id="PF13840">
    <property type="entry name" value="ACT_7"/>
    <property type="match status" value="1"/>
</dbReference>
<dbReference type="InterPro" id="IPR027795">
    <property type="entry name" value="CASTOR_ACT_dom"/>
</dbReference>
<gene>
    <name evidence="3" type="ORF">DC082_08425</name>
</gene>
<accession>A0A2U2AIZ1</accession>
<evidence type="ECO:0000259" key="1">
    <source>
        <dbReference type="Pfam" id="PF10000"/>
    </source>
</evidence>
<reference evidence="3 4" key="1">
    <citation type="journal article" date="2018" name="Genome Announc.">
        <title>Ignatzschineria cameli sp. nov., isolated from necrotic foot tissue of dromedaries (Camelus dromedarius) and associated maggots (Wohlfahrtia species) in Dubai.</title>
        <authorList>
            <person name="Tsang C.C."/>
            <person name="Tang J.Y."/>
            <person name="Fong J.Y."/>
            <person name="Kinne J."/>
            <person name="Lee H.H."/>
            <person name="Joseph M."/>
            <person name="Jose S."/>
            <person name="Schuster R.K."/>
            <person name="Tang Y."/>
            <person name="Sivakumar S."/>
            <person name="Chen J.H."/>
            <person name="Teng J.L."/>
            <person name="Lau S.K."/>
            <person name="Wernery U."/>
            <person name="Woo P.C."/>
        </authorList>
    </citation>
    <scope>NUCLEOTIDE SEQUENCE [LARGE SCALE GENOMIC DNA]</scope>
    <source>
        <strain evidence="3 4">KCTC 22643</strain>
    </source>
</reference>
<evidence type="ECO:0000259" key="2">
    <source>
        <dbReference type="Pfam" id="PF13840"/>
    </source>
</evidence>
<dbReference type="PANTHER" id="PTHR39199:SF1">
    <property type="entry name" value="BLR5128 PROTEIN"/>
    <property type="match status" value="1"/>
</dbReference>
<organism evidence="3 4">
    <name type="scientific">Ignatzschineria indica</name>
    <dbReference type="NCBI Taxonomy" id="472583"/>
    <lineage>
        <taxon>Bacteria</taxon>
        <taxon>Pseudomonadati</taxon>
        <taxon>Pseudomonadota</taxon>
        <taxon>Gammaproteobacteria</taxon>
        <taxon>Cardiobacteriales</taxon>
        <taxon>Ignatzschineriaceae</taxon>
        <taxon>Ignatzschineria</taxon>
    </lineage>
</organism>
<name>A0A2U2AIZ1_9GAMM</name>
<evidence type="ECO:0000313" key="4">
    <source>
        <dbReference type="Proteomes" id="UP000244948"/>
    </source>
</evidence>
<feature type="domain" description="DUF2241" evidence="1">
    <location>
        <begin position="5"/>
        <end position="70"/>
    </location>
</feature>
<feature type="domain" description="CASTOR ACT" evidence="2">
    <location>
        <begin position="81"/>
        <end position="129"/>
    </location>
</feature>
<dbReference type="EMBL" id="QEWR01000004">
    <property type="protein sequence ID" value="PWD82641.1"/>
    <property type="molecule type" value="Genomic_DNA"/>
</dbReference>
<dbReference type="Proteomes" id="UP000244948">
    <property type="component" value="Unassembled WGS sequence"/>
</dbReference>
<dbReference type="InterPro" id="IPR018717">
    <property type="entry name" value="DUF2241"/>
</dbReference>
<dbReference type="InterPro" id="IPR045865">
    <property type="entry name" value="ACT-like_dom_sf"/>
</dbReference>
<dbReference type="Pfam" id="PF10000">
    <property type="entry name" value="ACT_3"/>
    <property type="match status" value="1"/>
</dbReference>
<sequence>MPTREVSLQDILQNLDPVMAPETYVYVGVSNQSLLKVLGFDPVAFFKEPEGITLILKKEDADNNFLNYQTEYCRIILNAPFAMRCVGLTAIVSSALAKAGISIIPILSAYKRSILVEKEDAHTALEILNAMQKKVQGLGAH</sequence>
<dbReference type="RefSeq" id="WP_094567490.1">
    <property type="nucleotide sequence ID" value="NZ_BMXZ01000003.1"/>
</dbReference>
<dbReference type="Gene3D" id="3.30.2130.10">
    <property type="entry name" value="VC0802-like"/>
    <property type="match status" value="1"/>
</dbReference>
<proteinExistence type="predicted"/>
<comment type="caution">
    <text evidence="3">The sequence shown here is derived from an EMBL/GenBank/DDBJ whole genome shotgun (WGS) entry which is preliminary data.</text>
</comment>
<keyword evidence="4" id="KW-1185">Reference proteome</keyword>